<dbReference type="CDD" id="cd18012">
    <property type="entry name" value="DEXQc_arch_SWI2_SNF2"/>
    <property type="match status" value="1"/>
</dbReference>
<dbReference type="PANTHER" id="PTHR10799">
    <property type="entry name" value="SNF2/RAD54 HELICASE FAMILY"/>
    <property type="match status" value="1"/>
</dbReference>
<dbReference type="InterPro" id="IPR000330">
    <property type="entry name" value="SNF2_N"/>
</dbReference>
<protein>
    <submittedName>
        <fullName evidence="7">DEAD/DEAH box helicase</fullName>
    </submittedName>
</protein>
<dbReference type="SMART" id="SM00487">
    <property type="entry name" value="DEXDc"/>
    <property type="match status" value="1"/>
</dbReference>
<keyword evidence="7" id="KW-0547">Nucleotide-binding</keyword>
<feature type="domain" description="Helicase ATP-binding" evidence="5">
    <location>
        <begin position="685"/>
        <end position="849"/>
    </location>
</feature>
<dbReference type="PROSITE" id="PS51194">
    <property type="entry name" value="HELICASE_CTER"/>
    <property type="match status" value="1"/>
</dbReference>
<sequence>MNSYSYEGSGDRMITRSDIRQETNSITYSRGQQVWQNGKVHDLKVETDQTKTEESVTKITARVEGSSGEFYDVAISVDEKGSEILSDACTCPAYQKYWGLCKHCVAVLLAYIEWRKARRMEKERQIAQEQKETADALEKLLLEMGVKKGGSDLTPPSHKKVTGKKKPKTSPGLSELMANYAMRDKAVYLPGAKNGQVRLEAKLQYAYNSFQVEFRIGIQRMYVLKSISNFAGAILNLEQVTYGASLSFLHCMEAFTPECRPMVRYLIEQSREKRTLYQTPYGRWYSYEADRYLNLESWMVDSFMEALEQVAFTVQYLDRREHAGTLRDGLPPLEIRLEGGKSAMKLTISDFLFCEGRDFTYFFEKGTIYREKNEDLSGIMIFLRYLAERAGNSCTIGEEDYPVFCQNILPILERLFRVKQESLQLAEYQPPEVKFSIYLDLPEKTTISCGLFAVYGENRFNVFRDINNIWQLAKGRDVKREMEVYARLISYFTAYDEKREEMVVQGEEEIYELLTRGVEEMQELGEVFLSDALKSIHVLAAPRVSAGVSLKGNLLEMDLSSNDFSPEELAGILSRYDRKKKYYRMKNGDFVSMDEDGIRVLAGLQDQLKLTEAQLRSGKVFLPKYRALYVDSCLRDQESILFEKNREFRALIRNMKTIEENDFDLPRGIHAKLRPYQELGFRWLKTLCKNGFGGILADDMGLGKTLQVITFLLSELSGAGPEEEKLTLIVAPASLVYNWKSEIERFAPELSVCMITGNGAERKEKIQSLRGKEIAVTSYDLLKRDITAYEGIHFFCQVIDEAQFIKNHTTQGAKAVKEIQADFHIALTGTPVENRLSELWSIFDYLMPGFLYGYQQFRKQIESPIVREQDKDALKKLQTMIRPFVLRRLKKDVLKDLPDKIEKNMFAELEGEQSELYRARAQRLAMQLARQTEDEFRDSRLQVLSEITRLRQLCCDPGLLYEGYHSPAAKVELCMELLKNALEGGHRVLVFSQFTSMLEILVQRMQQENISCCVLNGSTSKEDRAKLVERFQKEEVPVFCISLKAGGTGLNLTAADMVIHFDPWWNAAVENQATDRAHRIGQKQVVTVYRLIAKNTIEEKILKLQEAKKELAQQVLSGDELKSASFTREELLELLEYV</sequence>
<keyword evidence="1" id="KW-0378">Hydrolase</keyword>
<dbReference type="Pfam" id="PF08455">
    <property type="entry name" value="SNF2_assoc"/>
    <property type="match status" value="1"/>
</dbReference>
<keyword evidence="7" id="KW-0067">ATP-binding</keyword>
<feature type="compositionally biased region" description="Basic residues" evidence="3">
    <location>
        <begin position="157"/>
        <end position="168"/>
    </location>
</feature>
<keyword evidence="7" id="KW-0347">Helicase</keyword>
<gene>
    <name evidence="7" type="ORF">H9705_08205</name>
</gene>
<dbReference type="AlphaFoldDB" id="A0A9D2SMA2"/>
<dbReference type="Pfam" id="PF04434">
    <property type="entry name" value="SWIM"/>
    <property type="match status" value="1"/>
</dbReference>
<evidence type="ECO:0000256" key="3">
    <source>
        <dbReference type="SAM" id="MobiDB-lite"/>
    </source>
</evidence>
<feature type="domain" description="SWIM-type" evidence="4">
    <location>
        <begin position="71"/>
        <end position="112"/>
    </location>
</feature>
<reference evidence="7" key="1">
    <citation type="journal article" date="2021" name="PeerJ">
        <title>Extensive microbial diversity within the chicken gut microbiome revealed by metagenomics and culture.</title>
        <authorList>
            <person name="Gilroy R."/>
            <person name="Ravi A."/>
            <person name="Getino M."/>
            <person name="Pursley I."/>
            <person name="Horton D.L."/>
            <person name="Alikhan N.F."/>
            <person name="Baker D."/>
            <person name="Gharbi K."/>
            <person name="Hall N."/>
            <person name="Watson M."/>
            <person name="Adriaenssens E.M."/>
            <person name="Foster-Nyarko E."/>
            <person name="Jarju S."/>
            <person name="Secka A."/>
            <person name="Antonio M."/>
            <person name="Oren A."/>
            <person name="Chaudhuri R.R."/>
            <person name="La Ragione R."/>
            <person name="Hildebrand F."/>
            <person name="Pallen M.J."/>
        </authorList>
    </citation>
    <scope>NUCLEOTIDE SEQUENCE</scope>
    <source>
        <strain evidence="7">CHK185-5351</strain>
    </source>
</reference>
<evidence type="ECO:0000256" key="1">
    <source>
        <dbReference type="ARBA" id="ARBA00022801"/>
    </source>
</evidence>
<dbReference type="CDD" id="cd18793">
    <property type="entry name" value="SF2_C_SNF"/>
    <property type="match status" value="1"/>
</dbReference>
<dbReference type="InterPro" id="IPR014001">
    <property type="entry name" value="Helicase_ATP-bd"/>
</dbReference>
<dbReference type="InterPro" id="IPR013663">
    <property type="entry name" value="Helicase_SWF/SNF/SWI_bac"/>
</dbReference>
<proteinExistence type="predicted"/>
<dbReference type="Proteomes" id="UP000823849">
    <property type="component" value="Unassembled WGS sequence"/>
</dbReference>
<dbReference type="SMART" id="SM00490">
    <property type="entry name" value="HELICc"/>
    <property type="match status" value="1"/>
</dbReference>
<evidence type="ECO:0000259" key="5">
    <source>
        <dbReference type="PROSITE" id="PS51192"/>
    </source>
</evidence>
<dbReference type="GO" id="GO:0008270">
    <property type="term" value="F:zinc ion binding"/>
    <property type="evidence" value="ECO:0007669"/>
    <property type="project" value="UniProtKB-KW"/>
</dbReference>
<evidence type="ECO:0000259" key="6">
    <source>
        <dbReference type="PROSITE" id="PS51194"/>
    </source>
</evidence>
<dbReference type="InterPro" id="IPR038718">
    <property type="entry name" value="SNF2-like_sf"/>
</dbReference>
<organism evidence="7 8">
    <name type="scientific">Candidatus Fusicatenibacter intestinigallinarum</name>
    <dbReference type="NCBI Taxonomy" id="2838598"/>
    <lineage>
        <taxon>Bacteria</taxon>
        <taxon>Bacillati</taxon>
        <taxon>Bacillota</taxon>
        <taxon>Clostridia</taxon>
        <taxon>Lachnospirales</taxon>
        <taxon>Lachnospiraceae</taxon>
        <taxon>Fusicatenibacter</taxon>
    </lineage>
</organism>
<dbReference type="Gene3D" id="3.40.50.10810">
    <property type="entry name" value="Tandem AAA-ATPase domain"/>
    <property type="match status" value="1"/>
</dbReference>
<evidence type="ECO:0000313" key="8">
    <source>
        <dbReference type="Proteomes" id="UP000823849"/>
    </source>
</evidence>
<dbReference type="InterPro" id="IPR007527">
    <property type="entry name" value="Znf_SWIM"/>
</dbReference>
<keyword evidence="2" id="KW-0479">Metal-binding</keyword>
<keyword evidence="2" id="KW-0862">Zinc</keyword>
<evidence type="ECO:0000256" key="2">
    <source>
        <dbReference type="PROSITE-ProRule" id="PRU00325"/>
    </source>
</evidence>
<name>A0A9D2SMA2_9FIRM</name>
<dbReference type="PROSITE" id="PS51192">
    <property type="entry name" value="HELICASE_ATP_BIND_1"/>
    <property type="match status" value="1"/>
</dbReference>
<dbReference type="Pfam" id="PF00176">
    <property type="entry name" value="SNF2-rel_dom"/>
    <property type="match status" value="1"/>
</dbReference>
<feature type="region of interest" description="Disordered" evidence="3">
    <location>
        <begin position="149"/>
        <end position="170"/>
    </location>
</feature>
<dbReference type="Pfam" id="PF00271">
    <property type="entry name" value="Helicase_C"/>
    <property type="match status" value="1"/>
</dbReference>
<comment type="caution">
    <text evidence="7">The sequence shown here is derived from an EMBL/GenBank/DDBJ whole genome shotgun (WGS) entry which is preliminary data.</text>
</comment>
<dbReference type="PROSITE" id="PS50966">
    <property type="entry name" value="ZF_SWIM"/>
    <property type="match status" value="1"/>
</dbReference>
<accession>A0A9D2SMA2</accession>
<dbReference type="FunFam" id="3.40.50.300:FF:000533">
    <property type="entry name" value="Helicase, Snf2 family"/>
    <property type="match status" value="1"/>
</dbReference>
<evidence type="ECO:0000313" key="7">
    <source>
        <dbReference type="EMBL" id="HJC15791.1"/>
    </source>
</evidence>
<dbReference type="Gene3D" id="3.40.50.300">
    <property type="entry name" value="P-loop containing nucleotide triphosphate hydrolases"/>
    <property type="match status" value="1"/>
</dbReference>
<keyword evidence="2" id="KW-0863">Zinc-finger</keyword>
<dbReference type="InterPro" id="IPR049730">
    <property type="entry name" value="SNF2/RAD54-like_C"/>
</dbReference>
<dbReference type="GO" id="GO:0016787">
    <property type="term" value="F:hydrolase activity"/>
    <property type="evidence" value="ECO:0007669"/>
    <property type="project" value="UniProtKB-KW"/>
</dbReference>
<dbReference type="SUPFAM" id="SSF52540">
    <property type="entry name" value="P-loop containing nucleoside triphosphate hydrolases"/>
    <property type="match status" value="2"/>
</dbReference>
<dbReference type="GO" id="GO:0005524">
    <property type="term" value="F:ATP binding"/>
    <property type="evidence" value="ECO:0007669"/>
    <property type="project" value="InterPro"/>
</dbReference>
<evidence type="ECO:0000259" key="4">
    <source>
        <dbReference type="PROSITE" id="PS50966"/>
    </source>
</evidence>
<dbReference type="InterPro" id="IPR027417">
    <property type="entry name" value="P-loop_NTPase"/>
</dbReference>
<feature type="domain" description="Helicase C-terminal" evidence="6">
    <location>
        <begin position="973"/>
        <end position="1127"/>
    </location>
</feature>
<dbReference type="EMBL" id="DWWU01000035">
    <property type="protein sequence ID" value="HJC15791.1"/>
    <property type="molecule type" value="Genomic_DNA"/>
</dbReference>
<reference evidence="7" key="2">
    <citation type="submission" date="2021-04" db="EMBL/GenBank/DDBJ databases">
        <authorList>
            <person name="Gilroy R."/>
        </authorList>
    </citation>
    <scope>NUCLEOTIDE SEQUENCE</scope>
    <source>
        <strain evidence="7">CHK185-5351</strain>
    </source>
</reference>
<dbReference type="GO" id="GO:0004386">
    <property type="term" value="F:helicase activity"/>
    <property type="evidence" value="ECO:0007669"/>
    <property type="project" value="UniProtKB-KW"/>
</dbReference>
<dbReference type="InterPro" id="IPR001650">
    <property type="entry name" value="Helicase_C-like"/>
</dbReference>